<dbReference type="RefSeq" id="WP_071937203.1">
    <property type="nucleotide sequence ID" value="NZ_CP013197.1"/>
</dbReference>
<dbReference type="GeneID" id="54238595"/>
<accession>A0A1J0Z0U2</accession>
<geneLocation type="plasmid" evidence="2">
    <name>pScpBR12-1</name>
</geneLocation>
<evidence type="ECO:0000313" key="2">
    <source>
        <dbReference type="EMBL" id="QIA69876.1"/>
    </source>
</evidence>
<dbReference type="Proteomes" id="UP000464735">
    <property type="component" value="Plasmid pScpBR12-1"/>
</dbReference>
<dbReference type="AlphaFoldDB" id="A0A1J0Z0U2"/>
<dbReference type="KEGG" id="sck:SCITRI_00687"/>
<organism evidence="2 3">
    <name type="scientific">Spiroplasma citri</name>
    <dbReference type="NCBI Taxonomy" id="2133"/>
    <lineage>
        <taxon>Bacteria</taxon>
        <taxon>Bacillati</taxon>
        <taxon>Mycoplasmatota</taxon>
        <taxon>Mollicutes</taxon>
        <taxon>Entomoplasmatales</taxon>
        <taxon>Spiroplasmataceae</taxon>
        <taxon>Spiroplasma</taxon>
    </lineage>
</organism>
<reference evidence="2 3" key="1">
    <citation type="submission" date="2019-11" db="EMBL/GenBank/DDBJ databases">
        <title>Whole genome sequencing and comparative genomics analyses of five strains of Spiroplasma citri.</title>
        <authorList>
            <person name="Yokomi R."/>
            <person name="Chen J."/>
            <person name="Rattner R."/>
            <person name="Vidalakis G."/>
        </authorList>
    </citation>
    <scope>NUCLEOTIDE SEQUENCE [LARGE SCALE GENOMIC DNA]</scope>
    <source>
        <strain evidence="2 3">BR12</strain>
        <plasmid evidence="2">pScpBR12-1</plasmid>
        <plasmid evidence="3">pscpbr12-1</plasmid>
    </source>
</reference>
<dbReference type="EMBL" id="CP046369">
    <property type="protein sequence ID" value="QIA69876.1"/>
    <property type="molecule type" value="Genomic_DNA"/>
</dbReference>
<geneLocation type="plasmid" evidence="3">
    <name>pscpbr12-1</name>
</geneLocation>
<dbReference type="Proteomes" id="UP000464735">
    <property type="component" value="Chromosome"/>
</dbReference>
<evidence type="ECO:0000313" key="3">
    <source>
        <dbReference type="Proteomes" id="UP000464735"/>
    </source>
</evidence>
<protein>
    <submittedName>
        <fullName evidence="2">Uncharacterized protein</fullName>
    </submittedName>
</protein>
<keyword evidence="2" id="KW-0614">Plasmid</keyword>
<dbReference type="EMBL" id="CP046368">
    <property type="protein sequence ID" value="QIA68656.1"/>
    <property type="molecule type" value="Genomic_DNA"/>
</dbReference>
<proteinExistence type="predicted"/>
<name>A0A1J0Z0U2_SPICI</name>
<gene>
    <name evidence="1" type="ORF">GL298_03475</name>
    <name evidence="2" type="ORF">GL298_10635</name>
</gene>
<evidence type="ECO:0000313" key="1">
    <source>
        <dbReference type="EMBL" id="QIA68656.1"/>
    </source>
</evidence>
<sequence length="68" mass="8242">MLENEINYKNAWLTFIGVNWNKCKNKKYKCYWKDNSIDILTLSELYFNFSNTSELNNLLIIKEIEEDK</sequence>